<protein>
    <submittedName>
        <fullName evidence="2">Uncharacterized protein</fullName>
    </submittedName>
</protein>
<dbReference type="OrthoDB" id="97328at2157"/>
<sequence length="189" mass="20967">MGTEKKVVALTLGFFTTILLLGIFWNDILETANPSYPKLLNLSVQKGLSKEAETDGTYFIEGPVLSDCAAAYTYDVPDVGVVNVYELDAEAYKLLTGKNITINCSHSMMDGTVKLEFDQPLESLSVSIWVGKTAYNGENVWFQLIGTWQITKNQTVIFIHPNPSEDSKVMSLSDLKKFVEENGLFVVKP</sequence>
<dbReference type="Proteomes" id="UP000250134">
    <property type="component" value="Chromosome"/>
</dbReference>
<dbReference type="GeneID" id="33331220"/>
<organism evidence="2 3">
    <name type="scientific">Thermococcus gorgonarius</name>
    <dbReference type="NCBI Taxonomy" id="71997"/>
    <lineage>
        <taxon>Archaea</taxon>
        <taxon>Methanobacteriati</taxon>
        <taxon>Methanobacteriota</taxon>
        <taxon>Thermococci</taxon>
        <taxon>Thermococcales</taxon>
        <taxon>Thermococcaceae</taxon>
        <taxon>Thermococcus</taxon>
    </lineage>
</organism>
<dbReference type="RefSeq" id="WP_088884620.1">
    <property type="nucleotide sequence ID" value="NZ_CP014855.1"/>
</dbReference>
<dbReference type="AlphaFoldDB" id="A0A2Z2M3L6"/>
<gene>
    <name evidence="2" type="ORF">A3K92_01690</name>
</gene>
<dbReference type="KEGG" id="tgg:A3K92_01690"/>
<keyword evidence="3" id="KW-1185">Reference proteome</keyword>
<evidence type="ECO:0000256" key="1">
    <source>
        <dbReference type="SAM" id="Phobius"/>
    </source>
</evidence>
<keyword evidence="1" id="KW-0472">Membrane</keyword>
<dbReference type="EMBL" id="CP014855">
    <property type="protein sequence ID" value="ASJ00280.1"/>
    <property type="molecule type" value="Genomic_DNA"/>
</dbReference>
<reference evidence="2 3" key="1">
    <citation type="submission" date="2016-03" db="EMBL/GenBank/DDBJ databases">
        <title>Complete genome sequence of Thermococcus gorgonarius.</title>
        <authorList>
            <person name="Oger P.M."/>
        </authorList>
    </citation>
    <scope>NUCLEOTIDE SEQUENCE [LARGE SCALE GENOMIC DNA]</scope>
    <source>
        <strain evidence="2 3">W-12</strain>
    </source>
</reference>
<feature type="transmembrane region" description="Helical" evidence="1">
    <location>
        <begin position="7"/>
        <end position="25"/>
    </location>
</feature>
<name>A0A2Z2M3L6_THEGO</name>
<proteinExistence type="predicted"/>
<accession>A0A2Z2M3L6</accession>
<evidence type="ECO:0000313" key="2">
    <source>
        <dbReference type="EMBL" id="ASJ00280.1"/>
    </source>
</evidence>
<keyword evidence="1" id="KW-0812">Transmembrane</keyword>
<keyword evidence="1" id="KW-1133">Transmembrane helix</keyword>
<evidence type="ECO:0000313" key="3">
    <source>
        <dbReference type="Proteomes" id="UP000250134"/>
    </source>
</evidence>